<dbReference type="GeneID" id="54585234"/>
<dbReference type="OrthoDB" id="3789926at2759"/>
<gene>
    <name evidence="2" type="ORF">BU26DRAFT_547790</name>
</gene>
<protein>
    <submittedName>
        <fullName evidence="2">Uncharacterized protein</fullName>
    </submittedName>
</protein>
<dbReference type="EMBL" id="ML987191">
    <property type="protein sequence ID" value="KAF2253261.1"/>
    <property type="molecule type" value="Genomic_DNA"/>
</dbReference>
<proteinExistence type="predicted"/>
<sequence>MDAEYTIDECVQLLASYLTNPWQRQRAPKGFDEALTTARSESTSTARVFLDAGFHAWLAYFLATEHEGRHHKGQSAKRKAITALQQFPIERQNQVAMALANVDAHPTVQSAIEDLRHPKRRRLTDATMSVTSTTLTQTASPPMADIHEPATPTITEPTVYNPEHRYTPIGMWKALSSASIEASNQEQTLTGAKINGLVSVFPQWIVRAIRKGHGVGVTMVFPANLPTGRVQCLMSLAISPDKVQRLASVLFDIHLEIEDGFRFVVHNNTVRISPRPEIYLQGAAEKAIIECLGRILSNYLILETKEEKLREPL</sequence>
<feature type="compositionally biased region" description="Low complexity" evidence="1">
    <location>
        <begin position="131"/>
        <end position="140"/>
    </location>
</feature>
<evidence type="ECO:0000313" key="2">
    <source>
        <dbReference type="EMBL" id="KAF2253261.1"/>
    </source>
</evidence>
<reference evidence="2" key="1">
    <citation type="journal article" date="2020" name="Stud. Mycol.">
        <title>101 Dothideomycetes genomes: a test case for predicting lifestyles and emergence of pathogens.</title>
        <authorList>
            <person name="Haridas S."/>
            <person name="Albert R."/>
            <person name="Binder M."/>
            <person name="Bloem J."/>
            <person name="Labutti K."/>
            <person name="Salamov A."/>
            <person name="Andreopoulos B."/>
            <person name="Baker S."/>
            <person name="Barry K."/>
            <person name="Bills G."/>
            <person name="Bluhm B."/>
            <person name="Cannon C."/>
            <person name="Castanera R."/>
            <person name="Culley D."/>
            <person name="Daum C."/>
            <person name="Ezra D."/>
            <person name="Gonzalez J."/>
            <person name="Henrissat B."/>
            <person name="Kuo A."/>
            <person name="Liang C."/>
            <person name="Lipzen A."/>
            <person name="Lutzoni F."/>
            <person name="Magnuson J."/>
            <person name="Mondo S."/>
            <person name="Nolan M."/>
            <person name="Ohm R."/>
            <person name="Pangilinan J."/>
            <person name="Park H.-J."/>
            <person name="Ramirez L."/>
            <person name="Alfaro M."/>
            <person name="Sun H."/>
            <person name="Tritt A."/>
            <person name="Yoshinaga Y."/>
            <person name="Zwiers L.-H."/>
            <person name="Turgeon B."/>
            <person name="Goodwin S."/>
            <person name="Spatafora J."/>
            <person name="Crous P."/>
            <person name="Grigoriev I."/>
        </authorList>
    </citation>
    <scope>NUCLEOTIDE SEQUENCE</scope>
    <source>
        <strain evidence="2">CBS 122368</strain>
    </source>
</reference>
<name>A0A6A6IRZ3_9PLEO</name>
<dbReference type="AlphaFoldDB" id="A0A6A6IRZ3"/>
<evidence type="ECO:0000256" key="1">
    <source>
        <dbReference type="SAM" id="MobiDB-lite"/>
    </source>
</evidence>
<accession>A0A6A6IRZ3</accession>
<dbReference type="RefSeq" id="XP_033688265.1">
    <property type="nucleotide sequence ID" value="XM_033831904.1"/>
</dbReference>
<keyword evidence="3" id="KW-1185">Reference proteome</keyword>
<organism evidence="2 3">
    <name type="scientific">Trematosphaeria pertusa</name>
    <dbReference type="NCBI Taxonomy" id="390896"/>
    <lineage>
        <taxon>Eukaryota</taxon>
        <taxon>Fungi</taxon>
        <taxon>Dikarya</taxon>
        <taxon>Ascomycota</taxon>
        <taxon>Pezizomycotina</taxon>
        <taxon>Dothideomycetes</taxon>
        <taxon>Pleosporomycetidae</taxon>
        <taxon>Pleosporales</taxon>
        <taxon>Massarineae</taxon>
        <taxon>Trematosphaeriaceae</taxon>
        <taxon>Trematosphaeria</taxon>
    </lineage>
</organism>
<evidence type="ECO:0000313" key="3">
    <source>
        <dbReference type="Proteomes" id="UP000800094"/>
    </source>
</evidence>
<dbReference type="Proteomes" id="UP000800094">
    <property type="component" value="Unassembled WGS sequence"/>
</dbReference>
<feature type="region of interest" description="Disordered" evidence="1">
    <location>
        <begin position="131"/>
        <end position="159"/>
    </location>
</feature>